<feature type="non-terminal residue" evidence="1">
    <location>
        <position position="1"/>
    </location>
</feature>
<sequence length="77" mass="8602">MNISKILTTNKGTRANNGIGIDNIVDKGTKIDEYRRVNKDIDKGAEVNKCAGVDKYVNKSTEFININYTESDVDSFK</sequence>
<evidence type="ECO:0000313" key="2">
    <source>
        <dbReference type="Proteomes" id="UP000789759"/>
    </source>
</evidence>
<dbReference type="Proteomes" id="UP000789759">
    <property type="component" value="Unassembled WGS sequence"/>
</dbReference>
<dbReference type="AlphaFoldDB" id="A0A9N9BDE0"/>
<dbReference type="OrthoDB" id="2488423at2759"/>
<organism evidence="1 2">
    <name type="scientific">Cetraspora pellucida</name>
    <dbReference type="NCBI Taxonomy" id="1433469"/>
    <lineage>
        <taxon>Eukaryota</taxon>
        <taxon>Fungi</taxon>
        <taxon>Fungi incertae sedis</taxon>
        <taxon>Mucoromycota</taxon>
        <taxon>Glomeromycotina</taxon>
        <taxon>Glomeromycetes</taxon>
        <taxon>Diversisporales</taxon>
        <taxon>Gigasporaceae</taxon>
        <taxon>Cetraspora</taxon>
    </lineage>
</organism>
<accession>A0A9N9BDE0</accession>
<protein>
    <submittedName>
        <fullName evidence="1">13781_t:CDS:1</fullName>
    </submittedName>
</protein>
<keyword evidence="2" id="KW-1185">Reference proteome</keyword>
<evidence type="ECO:0000313" key="1">
    <source>
        <dbReference type="EMBL" id="CAG8564088.1"/>
    </source>
</evidence>
<comment type="caution">
    <text evidence="1">The sequence shown here is derived from an EMBL/GenBank/DDBJ whole genome shotgun (WGS) entry which is preliminary data.</text>
</comment>
<dbReference type="EMBL" id="CAJVQA010003027">
    <property type="protein sequence ID" value="CAG8564088.1"/>
    <property type="molecule type" value="Genomic_DNA"/>
</dbReference>
<reference evidence="1" key="1">
    <citation type="submission" date="2021-06" db="EMBL/GenBank/DDBJ databases">
        <authorList>
            <person name="Kallberg Y."/>
            <person name="Tangrot J."/>
            <person name="Rosling A."/>
        </authorList>
    </citation>
    <scope>NUCLEOTIDE SEQUENCE</scope>
    <source>
        <strain evidence="1">FL966</strain>
    </source>
</reference>
<gene>
    <name evidence="1" type="ORF">CPELLU_LOCUS5341</name>
</gene>
<proteinExistence type="predicted"/>
<name>A0A9N9BDE0_9GLOM</name>